<reference evidence="6 7" key="1">
    <citation type="submission" date="2017-12" db="EMBL/GenBank/DDBJ databases">
        <title>Hemimetabolous genomes reveal molecular basis of termite eusociality.</title>
        <authorList>
            <person name="Harrison M.C."/>
            <person name="Jongepier E."/>
            <person name="Robertson H.M."/>
            <person name="Arning N."/>
            <person name="Bitard-Feildel T."/>
            <person name="Chao H."/>
            <person name="Childers C.P."/>
            <person name="Dinh H."/>
            <person name="Doddapaneni H."/>
            <person name="Dugan S."/>
            <person name="Gowin J."/>
            <person name="Greiner C."/>
            <person name="Han Y."/>
            <person name="Hu H."/>
            <person name="Hughes D.S.T."/>
            <person name="Huylmans A.-K."/>
            <person name="Kemena C."/>
            <person name="Kremer L.P.M."/>
            <person name="Lee S.L."/>
            <person name="Lopez-Ezquerra A."/>
            <person name="Mallet L."/>
            <person name="Monroy-Kuhn J.M."/>
            <person name="Moser A."/>
            <person name="Murali S.C."/>
            <person name="Muzny D.M."/>
            <person name="Otani S."/>
            <person name="Piulachs M.-D."/>
            <person name="Poelchau M."/>
            <person name="Qu J."/>
            <person name="Schaub F."/>
            <person name="Wada-Katsumata A."/>
            <person name="Worley K.C."/>
            <person name="Xie Q."/>
            <person name="Ylla G."/>
            <person name="Poulsen M."/>
            <person name="Gibbs R.A."/>
            <person name="Schal C."/>
            <person name="Richards S."/>
            <person name="Belles X."/>
            <person name="Korb J."/>
            <person name="Bornberg-Bauer E."/>
        </authorList>
    </citation>
    <scope>NUCLEOTIDE SEQUENCE [LARGE SCALE GENOMIC DNA]</scope>
    <source>
        <tissue evidence="6">Whole body</tissue>
    </source>
</reference>
<sequence>MEGKATIANISVKRAKKRKFSLEELKTLSREELINHIQQLEAHNNQLKNIINKSVAEECTRNNLSGKKDRKFNFSKCSKRHVMLKLLYLGWEYQGYTTQEDTTNTIEHNLFTALVRCCLVESRQTSNYSRCGRTDKGVSSFCQVVSLDIRSRLTPEQLSGGGNTIEEELDYSKLLNRVLPPDIRVLAWCPAPPDFSARFDCKERTYKYFFPRGNLNIEAMDAAVRYAVGCHDFRNLCKMDVANGVCKYDRRILSAEVKVLAMDPFDNNADTASAYDMCELTLVGQAYLWHQVRCIMGILLLIGQGKEKIEVMKQLLDIESHPMKPQYCLASHVPLNLFHCEFECSDWVISKEVLIGVIRHLQQEWTMYNVKSTMIRSMLLECQGMLSDGGDIQEQSSCLLQGIQAKGYQPLFQRPTCSSLENRIEHFVKKHRLEIACSDDRSN</sequence>
<evidence type="ECO:0000256" key="1">
    <source>
        <dbReference type="ARBA" id="ARBA00009375"/>
    </source>
</evidence>
<dbReference type="GO" id="GO:0005634">
    <property type="term" value="C:nucleus"/>
    <property type="evidence" value="ECO:0007669"/>
    <property type="project" value="TreeGrafter"/>
</dbReference>
<dbReference type="Gene3D" id="3.30.70.660">
    <property type="entry name" value="Pseudouridine synthase I, catalytic domain, C-terminal subdomain"/>
    <property type="match status" value="1"/>
</dbReference>
<dbReference type="InParanoid" id="A0A2J7PY20"/>
<keyword evidence="4" id="KW-0175">Coiled coil</keyword>
<dbReference type="InterPro" id="IPR041707">
    <property type="entry name" value="Pus3-like"/>
</dbReference>
<dbReference type="GO" id="GO:0003723">
    <property type="term" value="F:RNA binding"/>
    <property type="evidence" value="ECO:0007669"/>
    <property type="project" value="InterPro"/>
</dbReference>
<keyword evidence="2" id="KW-0819">tRNA processing</keyword>
<dbReference type="PANTHER" id="PTHR11142">
    <property type="entry name" value="PSEUDOURIDYLATE SYNTHASE"/>
    <property type="match status" value="1"/>
</dbReference>
<evidence type="ECO:0000313" key="6">
    <source>
        <dbReference type="EMBL" id="PNF21233.1"/>
    </source>
</evidence>
<dbReference type="PANTHER" id="PTHR11142:SF5">
    <property type="entry name" value="TRNA PSEUDOURIDINE(38_39) SYNTHASE"/>
    <property type="match status" value="1"/>
</dbReference>
<dbReference type="NCBIfam" id="TIGR00071">
    <property type="entry name" value="hisT_truA"/>
    <property type="match status" value="1"/>
</dbReference>
<name>A0A2J7PY20_9NEOP</name>
<dbReference type="Gene3D" id="3.30.70.580">
    <property type="entry name" value="Pseudouridine synthase I, catalytic domain, N-terminal subdomain"/>
    <property type="match status" value="1"/>
</dbReference>
<dbReference type="FunCoup" id="A0A2J7PY20">
    <property type="interactions" value="1914"/>
</dbReference>
<gene>
    <name evidence="6" type="ORF">B7P43_G04186</name>
</gene>
<comment type="similarity">
    <text evidence="1">Belongs to the tRNA pseudouridine synthase TruA family.</text>
</comment>
<evidence type="ECO:0000256" key="2">
    <source>
        <dbReference type="ARBA" id="ARBA00022694"/>
    </source>
</evidence>
<dbReference type="AlphaFoldDB" id="A0A2J7PY20"/>
<evidence type="ECO:0000256" key="4">
    <source>
        <dbReference type="SAM" id="Coils"/>
    </source>
</evidence>
<dbReference type="FunFam" id="3.30.70.580:FF:000007">
    <property type="entry name" value="tRNA pseudouridine synthase"/>
    <property type="match status" value="1"/>
</dbReference>
<accession>A0A2J7PY20</accession>
<dbReference type="InterPro" id="IPR020094">
    <property type="entry name" value="TruA/RsuA/RluB/E/F_N"/>
</dbReference>
<dbReference type="InterPro" id="IPR020095">
    <property type="entry name" value="PsdUridine_synth_TruA_C"/>
</dbReference>
<dbReference type="GO" id="GO:1990481">
    <property type="term" value="P:mRNA pseudouridine synthesis"/>
    <property type="evidence" value="ECO:0007669"/>
    <property type="project" value="TreeGrafter"/>
</dbReference>
<dbReference type="InterPro" id="IPR020097">
    <property type="entry name" value="PsdUridine_synth_TruA_a/b_dom"/>
</dbReference>
<evidence type="ECO:0000256" key="3">
    <source>
        <dbReference type="ARBA" id="ARBA00023235"/>
    </source>
</evidence>
<protein>
    <submittedName>
        <fullName evidence="6">tRNA pseudouridine(38/39) synthase</fullName>
    </submittedName>
</protein>
<organism evidence="6 7">
    <name type="scientific">Cryptotermes secundus</name>
    <dbReference type="NCBI Taxonomy" id="105785"/>
    <lineage>
        <taxon>Eukaryota</taxon>
        <taxon>Metazoa</taxon>
        <taxon>Ecdysozoa</taxon>
        <taxon>Arthropoda</taxon>
        <taxon>Hexapoda</taxon>
        <taxon>Insecta</taxon>
        <taxon>Pterygota</taxon>
        <taxon>Neoptera</taxon>
        <taxon>Polyneoptera</taxon>
        <taxon>Dictyoptera</taxon>
        <taxon>Blattodea</taxon>
        <taxon>Blattoidea</taxon>
        <taxon>Termitoidae</taxon>
        <taxon>Kalotermitidae</taxon>
        <taxon>Cryptotermitinae</taxon>
        <taxon>Cryptotermes</taxon>
    </lineage>
</organism>
<dbReference type="STRING" id="105785.A0A2J7PY20"/>
<keyword evidence="7" id="KW-1185">Reference proteome</keyword>
<feature type="domain" description="Pseudouridine synthase I TruA alpha/beta" evidence="5">
    <location>
        <begin position="223"/>
        <end position="343"/>
    </location>
</feature>
<dbReference type="Pfam" id="PF01416">
    <property type="entry name" value="PseudoU_synth_1"/>
    <property type="match status" value="1"/>
</dbReference>
<dbReference type="GO" id="GO:0031119">
    <property type="term" value="P:tRNA pseudouridine synthesis"/>
    <property type="evidence" value="ECO:0007669"/>
    <property type="project" value="TreeGrafter"/>
</dbReference>
<proteinExistence type="inferred from homology"/>
<evidence type="ECO:0000313" key="7">
    <source>
        <dbReference type="Proteomes" id="UP000235965"/>
    </source>
</evidence>
<dbReference type="CDD" id="cd02569">
    <property type="entry name" value="PseudoU_synth_ScPus3"/>
    <property type="match status" value="1"/>
</dbReference>
<dbReference type="Proteomes" id="UP000235965">
    <property type="component" value="Unassembled WGS sequence"/>
</dbReference>
<dbReference type="GO" id="GO:0005737">
    <property type="term" value="C:cytoplasm"/>
    <property type="evidence" value="ECO:0007669"/>
    <property type="project" value="TreeGrafter"/>
</dbReference>
<dbReference type="EMBL" id="NEVH01020851">
    <property type="protein sequence ID" value="PNF21233.1"/>
    <property type="molecule type" value="Genomic_DNA"/>
</dbReference>
<dbReference type="InterPro" id="IPR020103">
    <property type="entry name" value="PsdUridine_synth_cat_dom_sf"/>
</dbReference>
<dbReference type="InterPro" id="IPR001406">
    <property type="entry name" value="PsdUridine_synth_TruA"/>
</dbReference>
<evidence type="ECO:0000259" key="5">
    <source>
        <dbReference type="Pfam" id="PF01416"/>
    </source>
</evidence>
<comment type="caution">
    <text evidence="6">The sequence shown here is derived from an EMBL/GenBank/DDBJ whole genome shotgun (WGS) entry which is preliminary data.</text>
</comment>
<dbReference type="SUPFAM" id="SSF55120">
    <property type="entry name" value="Pseudouridine synthase"/>
    <property type="match status" value="1"/>
</dbReference>
<dbReference type="OrthoDB" id="25767at2759"/>
<feature type="coiled-coil region" evidence="4">
    <location>
        <begin position="30"/>
        <end position="57"/>
    </location>
</feature>
<dbReference type="GO" id="GO:0009982">
    <property type="term" value="F:pseudouridine synthase activity"/>
    <property type="evidence" value="ECO:0007669"/>
    <property type="project" value="InterPro"/>
</dbReference>
<keyword evidence="3" id="KW-0413">Isomerase</keyword>